<dbReference type="AlphaFoldDB" id="C0W1S7"/>
<comment type="caution">
    <text evidence="2">The sequence shown here is derived from an EMBL/GenBank/DDBJ whole genome shotgun (WGS) entry which is preliminary data.</text>
</comment>
<dbReference type="Proteomes" id="UP000010301">
    <property type="component" value="Unassembled WGS sequence"/>
</dbReference>
<proteinExistence type="predicted"/>
<dbReference type="RefSeq" id="WP_006546225.1">
    <property type="nucleotide sequence ID" value="NZ_DS999540.1"/>
</dbReference>
<name>C0W1S7_9ACTO</name>
<dbReference type="CDD" id="cd04488">
    <property type="entry name" value="RecG_wedge_OBF"/>
    <property type="match status" value="1"/>
</dbReference>
<dbReference type="STRING" id="525245.HMPREF0044_1367"/>
<dbReference type="eggNOG" id="COG1200">
    <property type="taxonomic scope" value="Bacteria"/>
</dbReference>
<feature type="domain" description="OB" evidence="1">
    <location>
        <begin position="17"/>
        <end position="89"/>
    </location>
</feature>
<accession>C0W1S7</accession>
<keyword evidence="3" id="KW-1185">Reference proteome</keyword>
<dbReference type="HOGENOM" id="CLU_181246_0_0_11"/>
<gene>
    <name evidence="2" type="ORF">HMPREF0044_1367</name>
</gene>
<dbReference type="OrthoDB" id="3268233at2"/>
<evidence type="ECO:0000313" key="2">
    <source>
        <dbReference type="EMBL" id="EEH63443.1"/>
    </source>
</evidence>
<evidence type="ECO:0000259" key="1">
    <source>
        <dbReference type="Pfam" id="PF01336"/>
    </source>
</evidence>
<dbReference type="EMBL" id="ACFG01000034">
    <property type="protein sequence ID" value="EEH63443.1"/>
    <property type="molecule type" value="Genomic_DNA"/>
</dbReference>
<dbReference type="SUPFAM" id="SSF50249">
    <property type="entry name" value="Nucleic acid-binding proteins"/>
    <property type="match status" value="1"/>
</dbReference>
<organism evidence="2 3">
    <name type="scientific">Gleimia coleocanis DSM 15436</name>
    <dbReference type="NCBI Taxonomy" id="525245"/>
    <lineage>
        <taxon>Bacteria</taxon>
        <taxon>Bacillati</taxon>
        <taxon>Actinomycetota</taxon>
        <taxon>Actinomycetes</taxon>
        <taxon>Actinomycetales</taxon>
        <taxon>Actinomycetaceae</taxon>
        <taxon>Gleimia</taxon>
    </lineage>
</organism>
<evidence type="ECO:0000313" key="3">
    <source>
        <dbReference type="Proteomes" id="UP000010301"/>
    </source>
</evidence>
<sequence length="99" mass="10832">MNKPIKISKCADRSICTVEARVASITFSARSESPYVKATLRDDSGSLLITWLGRKVIGGVAVGETIQVTGMVSLGTGYPQMINPRYQLLKENPQEIFLD</sequence>
<dbReference type="GO" id="GO:0003676">
    <property type="term" value="F:nucleic acid binding"/>
    <property type="evidence" value="ECO:0007669"/>
    <property type="project" value="InterPro"/>
</dbReference>
<dbReference type="InterPro" id="IPR012340">
    <property type="entry name" value="NA-bd_OB-fold"/>
</dbReference>
<dbReference type="InterPro" id="IPR004365">
    <property type="entry name" value="NA-bd_OB_tRNA"/>
</dbReference>
<dbReference type="Gene3D" id="2.40.50.140">
    <property type="entry name" value="Nucleic acid-binding proteins"/>
    <property type="match status" value="1"/>
</dbReference>
<protein>
    <submittedName>
        <fullName evidence="2">Nucleic acid-binding domain protein</fullName>
    </submittedName>
</protein>
<reference evidence="2 3" key="1">
    <citation type="submission" date="2009-01" db="EMBL/GenBank/DDBJ databases">
        <authorList>
            <person name="Qin X."/>
            <person name="Bachman B."/>
            <person name="Battles P."/>
            <person name="Bell A."/>
            <person name="Bess C."/>
            <person name="Bickham C."/>
            <person name="Chaboub L."/>
            <person name="Chen D."/>
            <person name="Coyle M."/>
            <person name="Deiros D.R."/>
            <person name="Dinh H."/>
            <person name="Forbes L."/>
            <person name="Fowler G."/>
            <person name="Francisco L."/>
            <person name="Fu Q."/>
            <person name="Gubbala S."/>
            <person name="Hale W."/>
            <person name="Han Y."/>
            <person name="Hemphill L."/>
            <person name="Highlander S.K."/>
            <person name="Hirani K."/>
            <person name="Hogues M."/>
            <person name="Jackson L."/>
            <person name="Jakkamsetti A."/>
            <person name="Javaid M."/>
            <person name="Jiang H."/>
            <person name="Korchina V."/>
            <person name="Kovar C."/>
            <person name="Lara F."/>
            <person name="Lee S."/>
            <person name="Mata R."/>
            <person name="Mathew T."/>
            <person name="Moen C."/>
            <person name="Morales K."/>
            <person name="Munidasa M."/>
            <person name="Nazareth L."/>
            <person name="Ngo R."/>
            <person name="Nguyen L."/>
            <person name="Okwuonu G."/>
            <person name="Ongeri F."/>
            <person name="Patil S."/>
            <person name="Petrosino J."/>
            <person name="Pham C."/>
            <person name="Pham P."/>
            <person name="Pu L.-L."/>
            <person name="Puazo M."/>
            <person name="Raj R."/>
            <person name="Reid J."/>
            <person name="Rouhana J."/>
            <person name="Saada N."/>
            <person name="Shang Y."/>
            <person name="Simmons D."/>
            <person name="Thornton R."/>
            <person name="Warren J."/>
            <person name="Weissenberger G."/>
            <person name="Zhang J."/>
            <person name="Zhang L."/>
            <person name="Zhou C."/>
            <person name="Zhu D."/>
            <person name="Muzny D."/>
            <person name="Worley K."/>
            <person name="Gibbs R."/>
        </authorList>
    </citation>
    <scope>NUCLEOTIDE SEQUENCE [LARGE SCALE GENOMIC DNA]</scope>
    <source>
        <strain evidence="2 3">DSM 15436</strain>
    </source>
</reference>
<dbReference type="Pfam" id="PF01336">
    <property type="entry name" value="tRNA_anti-codon"/>
    <property type="match status" value="1"/>
</dbReference>